<dbReference type="Pfam" id="PF06133">
    <property type="entry name" value="Com_YlbF"/>
    <property type="match status" value="1"/>
</dbReference>
<dbReference type="InterPro" id="IPR010368">
    <property type="entry name" value="Com_YlbF"/>
</dbReference>
<dbReference type="InterPro" id="IPR023378">
    <property type="entry name" value="YheA/YmcA-like_dom_sf"/>
</dbReference>
<name>A0A1W1VPA7_DESTI</name>
<dbReference type="Gene3D" id="1.20.1500.10">
    <property type="entry name" value="YheA/YmcA-like"/>
    <property type="match status" value="1"/>
</dbReference>
<dbReference type="PANTHER" id="PTHR38448:SF1">
    <property type="entry name" value="YLBF FAMILY REGULATOR"/>
    <property type="match status" value="1"/>
</dbReference>
<sequence length="123" mass="13622">MQILDKAKELADAIRNSEELKAVREGEMAISADPEAQKIIEEYQNLQKEVHTQGLQELTAELKEQADSIEEKMSKNQTLVDYLGAQEKLDNILGQLNNMINNALTQQNEEGCTSCSSCCGSCS</sequence>
<gene>
    <name evidence="1" type="ORF">SAMN00017405_0324</name>
</gene>
<evidence type="ECO:0000313" key="1">
    <source>
        <dbReference type="EMBL" id="SMB95070.1"/>
    </source>
</evidence>
<dbReference type="AlphaFoldDB" id="A0A1W1VPA7"/>
<evidence type="ECO:0000313" key="2">
    <source>
        <dbReference type="Proteomes" id="UP000192731"/>
    </source>
</evidence>
<organism evidence="1 2">
    <name type="scientific">Desulfonispora thiosulfatigenes DSM 11270</name>
    <dbReference type="NCBI Taxonomy" id="656914"/>
    <lineage>
        <taxon>Bacteria</taxon>
        <taxon>Bacillati</taxon>
        <taxon>Bacillota</taxon>
        <taxon>Clostridia</taxon>
        <taxon>Eubacteriales</taxon>
        <taxon>Peptococcaceae</taxon>
        <taxon>Desulfonispora</taxon>
    </lineage>
</organism>
<dbReference type="RefSeq" id="WP_159446334.1">
    <property type="nucleotide sequence ID" value="NZ_FWWT01000022.1"/>
</dbReference>
<dbReference type="Proteomes" id="UP000192731">
    <property type="component" value="Unassembled WGS sequence"/>
</dbReference>
<dbReference type="SUPFAM" id="SSF158622">
    <property type="entry name" value="YheA/YmcA-like"/>
    <property type="match status" value="1"/>
</dbReference>
<proteinExistence type="predicted"/>
<keyword evidence="2" id="KW-1185">Reference proteome</keyword>
<dbReference type="STRING" id="656914.SAMN00017405_0324"/>
<dbReference type="InterPro" id="IPR052767">
    <property type="entry name" value="Bact_com_dev_regulator"/>
</dbReference>
<dbReference type="PANTHER" id="PTHR38448">
    <property type="entry name" value="REGULATORY PROTEIN YLBF-RELATED"/>
    <property type="match status" value="1"/>
</dbReference>
<dbReference type="EMBL" id="FWWT01000022">
    <property type="protein sequence ID" value="SMB95070.1"/>
    <property type="molecule type" value="Genomic_DNA"/>
</dbReference>
<reference evidence="1 2" key="1">
    <citation type="submission" date="2017-04" db="EMBL/GenBank/DDBJ databases">
        <authorList>
            <person name="Afonso C.L."/>
            <person name="Miller P.J."/>
            <person name="Scott M.A."/>
            <person name="Spackman E."/>
            <person name="Goraichik I."/>
            <person name="Dimitrov K.M."/>
            <person name="Suarez D.L."/>
            <person name="Swayne D.E."/>
        </authorList>
    </citation>
    <scope>NUCLEOTIDE SEQUENCE [LARGE SCALE GENOMIC DNA]</scope>
    <source>
        <strain evidence="1 2">DSM 11270</strain>
    </source>
</reference>
<protein>
    <submittedName>
        <fullName evidence="1">Cell fate regulator YlbF, YheA/YmcA/DUF963 family (Controls sporulation, competence, biofilm development)</fullName>
    </submittedName>
</protein>
<dbReference type="OrthoDB" id="2112157at2"/>
<accession>A0A1W1VPA7</accession>